<keyword evidence="3" id="KW-1185">Reference proteome</keyword>
<proteinExistence type="predicted"/>
<accession>A0ABU7IBJ5</accession>
<evidence type="ECO:0008006" key="4">
    <source>
        <dbReference type="Google" id="ProtNLM"/>
    </source>
</evidence>
<dbReference type="Gene3D" id="2.40.160.60">
    <property type="entry name" value="Outer membrane protein transport protein (OMPP1/FadL/TodX)"/>
    <property type="match status" value="1"/>
</dbReference>
<name>A0ABU7IBJ5_9SPHI</name>
<dbReference type="SUPFAM" id="SSF56935">
    <property type="entry name" value="Porins"/>
    <property type="match status" value="1"/>
</dbReference>
<dbReference type="Proteomes" id="UP001336835">
    <property type="component" value="Unassembled WGS sequence"/>
</dbReference>
<reference evidence="2 3" key="1">
    <citation type="submission" date="2024-01" db="EMBL/GenBank/DDBJ databases">
        <title>Pedobacter sp. nov., isolated from fresh soil.</title>
        <authorList>
            <person name="Le N.T.T."/>
        </authorList>
    </citation>
    <scope>NUCLEOTIDE SEQUENCE [LARGE SCALE GENOMIC DNA]</scope>
    <source>
        <strain evidence="2 3">KR3-3</strain>
    </source>
</reference>
<dbReference type="EMBL" id="JAZDQT010000003">
    <property type="protein sequence ID" value="MEE1946832.1"/>
    <property type="molecule type" value="Genomic_DNA"/>
</dbReference>
<sequence length="441" mass="48808">MKFLYTNMYQKLRYTFVVCLLLTGAIANAQITLQSPYSKFGVGNIKGSLLPQLRAMGGISTAVNKVNFFNNINMQNPASYASINLTTLDIGMAAGFTELSNSTQKENSFNSTLSHVALAFPVTTKSALSFGIMPYSELGYNFINSTKVGTTTDNTKTVDYRYTGEGGLTKAYLGYGIQFGDHLRVGANAEYLFGNLLENRSTEYVNEPGAINSRLQAKNSVGGIGFSYGAQYDISLDSKTSIMLGYSGSSSSKINSKRSQVVTQYYNDSQGNEQTAIDTLVFVENAPTNLKMPLVHNFGISIQKNNKWLFGADYRIGKWSNLTIDNVNQGLQDTYGFSVGGQITPDITAINGYFKRVDYRFGFQYDKTYIQMAGQDIKQMAVTVGLGLPLSSFGRTLYKMNFSAELGKRGTISNGLLQEKYINFHLGFTLNDKWFSRFRFD</sequence>
<organism evidence="2 3">
    <name type="scientific">Pedobacter albus</name>
    <dbReference type="NCBI Taxonomy" id="3113905"/>
    <lineage>
        <taxon>Bacteria</taxon>
        <taxon>Pseudomonadati</taxon>
        <taxon>Bacteroidota</taxon>
        <taxon>Sphingobacteriia</taxon>
        <taxon>Sphingobacteriales</taxon>
        <taxon>Sphingobacteriaceae</taxon>
        <taxon>Pedobacter</taxon>
    </lineage>
</organism>
<feature type="chain" id="PRO_5046788691" description="Aromatic hydrocarbon degradation protein" evidence="1">
    <location>
        <begin position="30"/>
        <end position="441"/>
    </location>
</feature>
<gene>
    <name evidence="2" type="ORF">VRU48_17030</name>
</gene>
<evidence type="ECO:0000313" key="2">
    <source>
        <dbReference type="EMBL" id="MEE1946832.1"/>
    </source>
</evidence>
<evidence type="ECO:0000256" key="1">
    <source>
        <dbReference type="SAM" id="SignalP"/>
    </source>
</evidence>
<protein>
    <recommendedName>
        <fullName evidence="4">Aromatic hydrocarbon degradation protein</fullName>
    </recommendedName>
</protein>
<dbReference type="RefSeq" id="WP_330109122.1">
    <property type="nucleotide sequence ID" value="NZ_JAZDQT010000003.1"/>
</dbReference>
<feature type="signal peptide" evidence="1">
    <location>
        <begin position="1"/>
        <end position="29"/>
    </location>
</feature>
<comment type="caution">
    <text evidence="2">The sequence shown here is derived from an EMBL/GenBank/DDBJ whole genome shotgun (WGS) entry which is preliminary data.</text>
</comment>
<keyword evidence="1" id="KW-0732">Signal</keyword>
<evidence type="ECO:0000313" key="3">
    <source>
        <dbReference type="Proteomes" id="UP001336835"/>
    </source>
</evidence>